<evidence type="ECO:0000313" key="1">
    <source>
        <dbReference type="EMBL" id="RJT87630.1"/>
    </source>
</evidence>
<name>A0A3A5MBY3_9MICO</name>
<dbReference type="AlphaFoldDB" id="A0A3A5MBY3"/>
<accession>A0A3A5MBY3</accession>
<protein>
    <submittedName>
        <fullName evidence="1">Uncharacterized protein</fullName>
    </submittedName>
</protein>
<sequence length="89" mass="9706">MILASVVSLFRASATIDSKFVPESSTKVVSLPFAIRLRRDSVRTAVTPLSFRSGVADQTARKPMTAAARLLFGGLIRKLHDNPLERSHA</sequence>
<gene>
    <name evidence="1" type="ORF">D6T64_13575</name>
</gene>
<dbReference type="Proteomes" id="UP000272015">
    <property type="component" value="Unassembled WGS sequence"/>
</dbReference>
<reference evidence="1 2" key="1">
    <citation type="submission" date="2018-09" db="EMBL/GenBank/DDBJ databases">
        <title>Novel species of Cryobacterium.</title>
        <authorList>
            <person name="Liu Q."/>
            <person name="Xin Y.-H."/>
        </authorList>
    </citation>
    <scope>NUCLEOTIDE SEQUENCE [LARGE SCALE GENOMIC DNA]</scope>
    <source>
        <strain evidence="1 2">Hh39</strain>
    </source>
</reference>
<keyword evidence="2" id="KW-1185">Reference proteome</keyword>
<comment type="caution">
    <text evidence="1">The sequence shown here is derived from an EMBL/GenBank/DDBJ whole genome shotgun (WGS) entry which is preliminary data.</text>
</comment>
<dbReference type="EMBL" id="QZVS01000088">
    <property type="protein sequence ID" value="RJT87630.1"/>
    <property type="molecule type" value="Genomic_DNA"/>
</dbReference>
<proteinExistence type="predicted"/>
<evidence type="ECO:0000313" key="2">
    <source>
        <dbReference type="Proteomes" id="UP000272015"/>
    </source>
</evidence>
<organism evidence="1 2">
    <name type="scientific">Cryobacterium melibiosiphilum</name>
    <dbReference type="NCBI Taxonomy" id="995039"/>
    <lineage>
        <taxon>Bacteria</taxon>
        <taxon>Bacillati</taxon>
        <taxon>Actinomycetota</taxon>
        <taxon>Actinomycetes</taxon>
        <taxon>Micrococcales</taxon>
        <taxon>Microbacteriaceae</taxon>
        <taxon>Cryobacterium</taxon>
    </lineage>
</organism>